<dbReference type="InterPro" id="IPR043717">
    <property type="entry name" value="DUF5658"/>
</dbReference>
<reference evidence="3 4" key="1">
    <citation type="submission" date="2015-09" db="EMBL/GenBank/DDBJ databases">
        <authorList>
            <consortium name="Pathogen Informatics"/>
        </authorList>
    </citation>
    <scope>NUCLEOTIDE SEQUENCE [LARGE SCALE GENOMIC DNA]</scope>
    <source>
        <strain evidence="3 4">2789STDY5834856</strain>
    </source>
</reference>
<dbReference type="Proteomes" id="UP000095594">
    <property type="component" value="Unassembled WGS sequence"/>
</dbReference>
<feature type="transmembrane region" description="Helical" evidence="1">
    <location>
        <begin position="99"/>
        <end position="120"/>
    </location>
</feature>
<evidence type="ECO:0000259" key="2">
    <source>
        <dbReference type="Pfam" id="PF18902"/>
    </source>
</evidence>
<proteinExistence type="predicted"/>
<name>A0A174EZ52_9CLOT</name>
<feature type="domain" description="DUF5658" evidence="2">
    <location>
        <begin position="21"/>
        <end position="112"/>
    </location>
</feature>
<sequence>MFFKSNYLKENKYHKLKINLIILYLLNLSDLFFTKLLLKLEPTMFIEANVFLAPVIDGVLPYFFKIVVIAVILYYWYFRSRYSNEKEIKRSLIASIGLVSFYMLINLLHLFNVGFMILNWQY</sequence>
<organism evidence="3 4">
    <name type="scientific">Clostridium disporicum</name>
    <dbReference type="NCBI Taxonomy" id="84024"/>
    <lineage>
        <taxon>Bacteria</taxon>
        <taxon>Bacillati</taxon>
        <taxon>Bacillota</taxon>
        <taxon>Clostridia</taxon>
        <taxon>Eubacteriales</taxon>
        <taxon>Clostridiaceae</taxon>
        <taxon>Clostridium</taxon>
    </lineage>
</organism>
<feature type="transmembrane region" description="Helical" evidence="1">
    <location>
        <begin position="58"/>
        <end position="78"/>
    </location>
</feature>
<dbReference type="RefSeq" id="WP_055265254.1">
    <property type="nucleotide sequence ID" value="NZ_CABIXQ010000009.1"/>
</dbReference>
<dbReference type="AlphaFoldDB" id="A0A174EZ52"/>
<feature type="transmembrane region" description="Helical" evidence="1">
    <location>
        <begin position="21"/>
        <end position="38"/>
    </location>
</feature>
<dbReference type="OrthoDB" id="9953845at2"/>
<dbReference type="Pfam" id="PF18902">
    <property type="entry name" value="DUF5658"/>
    <property type="match status" value="1"/>
</dbReference>
<protein>
    <recommendedName>
        <fullName evidence="2">DUF5658 domain-containing protein</fullName>
    </recommendedName>
</protein>
<dbReference type="EMBL" id="CYZX01000009">
    <property type="protein sequence ID" value="CUO41255.1"/>
    <property type="molecule type" value="Genomic_DNA"/>
</dbReference>
<accession>A0A174EZ52</accession>
<evidence type="ECO:0000256" key="1">
    <source>
        <dbReference type="SAM" id="Phobius"/>
    </source>
</evidence>
<evidence type="ECO:0000313" key="3">
    <source>
        <dbReference type="EMBL" id="CUO41255.1"/>
    </source>
</evidence>
<keyword evidence="1" id="KW-1133">Transmembrane helix</keyword>
<gene>
    <name evidence="3" type="ORF">ERS852471_01511</name>
</gene>
<keyword evidence="1" id="KW-0812">Transmembrane</keyword>
<evidence type="ECO:0000313" key="4">
    <source>
        <dbReference type="Proteomes" id="UP000095594"/>
    </source>
</evidence>
<keyword evidence="1" id="KW-0472">Membrane</keyword>